<keyword evidence="4" id="KW-1185">Reference proteome</keyword>
<dbReference type="GO" id="GO:0006310">
    <property type="term" value="P:DNA recombination"/>
    <property type="evidence" value="ECO:0007669"/>
    <property type="project" value="UniProtKB-KW"/>
</dbReference>
<dbReference type="RefSeq" id="WP_006289504.1">
    <property type="nucleotide sequence ID" value="NZ_AP012333.1"/>
</dbReference>
<reference evidence="3 4" key="1">
    <citation type="submission" date="2010-12" db="EMBL/GenBank/DDBJ databases">
        <authorList>
            <person name="Muzny D."/>
            <person name="Qin X."/>
            <person name="Buhay C."/>
            <person name="Dugan-Rocha S."/>
            <person name="Ding Y."/>
            <person name="Chen G."/>
            <person name="Hawes A."/>
            <person name="Holder M."/>
            <person name="Jhangiani S."/>
            <person name="Johnson A."/>
            <person name="Khan Z."/>
            <person name="Li Z."/>
            <person name="Liu W."/>
            <person name="Liu X."/>
            <person name="Perez L."/>
            <person name="Shen H."/>
            <person name="Wang Q."/>
            <person name="Watt J."/>
            <person name="Xi L."/>
            <person name="Xin Y."/>
            <person name="Zhou J."/>
            <person name="Deng J."/>
            <person name="Jiang H."/>
            <person name="Liu Y."/>
            <person name="Qu J."/>
            <person name="Song X.-Z."/>
            <person name="Zhang L."/>
            <person name="Villasana D."/>
            <person name="Johnson A."/>
            <person name="Liu J."/>
            <person name="Liyanage D."/>
            <person name="Lorensuhewa L."/>
            <person name="Robinson T."/>
            <person name="Song A."/>
            <person name="Song B.-B."/>
            <person name="Dinh H."/>
            <person name="Thornton R."/>
            <person name="Coyle M."/>
            <person name="Francisco L."/>
            <person name="Jackson L."/>
            <person name="Javaid M."/>
            <person name="Korchina V."/>
            <person name="Kovar C."/>
            <person name="Mata R."/>
            <person name="Mathew T."/>
            <person name="Ngo R."/>
            <person name="Nguyen L."/>
            <person name="Nguyen N."/>
            <person name="Okwuonu G."/>
            <person name="Ongeri F."/>
            <person name="Pham C."/>
            <person name="Simmons D."/>
            <person name="Wilczek-Boney K."/>
            <person name="Hale W."/>
            <person name="Jakkamsetti A."/>
            <person name="Pham P."/>
            <person name="Ruth R."/>
            <person name="San Lucas F."/>
            <person name="Warren J."/>
            <person name="Zhang J."/>
            <person name="Zhao Z."/>
            <person name="Zhou C."/>
            <person name="Zhu D."/>
            <person name="Lee S."/>
            <person name="Bess C."/>
            <person name="Blankenburg K."/>
            <person name="Forbes L."/>
            <person name="Fu Q."/>
            <person name="Gubbala S."/>
            <person name="Hirani K."/>
            <person name="Jayaseelan J.C."/>
            <person name="Lara F."/>
            <person name="Munidasa M."/>
            <person name="Palculict T."/>
            <person name="Patil S."/>
            <person name="Pu L.-L."/>
            <person name="Saada N."/>
            <person name="Tang L."/>
            <person name="Weissenberger G."/>
            <person name="Zhu Y."/>
            <person name="Hemphill L."/>
            <person name="Shang Y."/>
            <person name="Youmans B."/>
            <person name="Ayvaz T."/>
            <person name="Ross M."/>
            <person name="Santibanez J."/>
            <person name="Aqrawi P."/>
            <person name="Gross S."/>
            <person name="Joshi V."/>
            <person name="Fowler G."/>
            <person name="Nazareth L."/>
            <person name="Reid J."/>
            <person name="Worley K."/>
            <person name="Petrosino J."/>
            <person name="Highlander S."/>
            <person name="Gibbs R."/>
        </authorList>
    </citation>
    <scope>NUCLEOTIDE SEQUENCE [LARGE SCALE GENOMIC DNA]</scope>
    <source>
        <strain evidence="3 4">DSM 10105</strain>
    </source>
</reference>
<sequence>MTRRPRYSQFGTVIARHDKHGRLTAWQARYVNPKDHSKKVQRNFKPGQETLAHQWLDQERLRVDRDALGLEPWVHPSQRNPTTPYPSVDFATFARTWAEEYRLPTGRLAQGATKRNLKADVQHLITAFGDLTIQEMTNDRIHAWYDQPHAEGPHSWRRQCLRLKSLLTAAKDGTCGPWGKLIATNPFDLPIPPHPQSERTTVQPITKTELHALYHAMPDYDRLSIYLAALAGGLRIGEACALQKDDIDFTTETLHIHHSINRGPSDTGPLQLCPAKTRGSHRIVPLPHKLIGYIHDHITRYCQATNPQLFPGKRVAILAPTTLQSHFRAARRAAGRPDITFHTLRASHATLLMIEGGTLKEAMDDLGHVSEKVALDHYQRIVPEHRRAINEKLADLLL</sequence>
<dbReference type="PROSITE" id="PS51898">
    <property type="entry name" value="TYR_RECOMBINASE"/>
    <property type="match status" value="1"/>
</dbReference>
<proteinExistence type="predicted"/>
<evidence type="ECO:0000259" key="2">
    <source>
        <dbReference type="PROSITE" id="PS51898"/>
    </source>
</evidence>
<dbReference type="PANTHER" id="PTHR30349">
    <property type="entry name" value="PHAGE INTEGRASE-RELATED"/>
    <property type="match status" value="1"/>
</dbReference>
<dbReference type="eggNOG" id="COG0582">
    <property type="taxonomic scope" value="Bacteria"/>
</dbReference>
<comment type="caution">
    <text evidence="3">The sequence shown here is derived from an EMBL/GenBank/DDBJ whole genome shotgun (WGS) entry which is preliminary data.</text>
</comment>
<accession>E6K256</accession>
<dbReference type="PATRIC" id="fig|864564.6.peg.170"/>
<feature type="domain" description="Tyr recombinase" evidence="2">
    <location>
        <begin position="200"/>
        <end position="391"/>
    </location>
</feature>
<dbReference type="InterPro" id="IPR002104">
    <property type="entry name" value="Integrase_catalytic"/>
</dbReference>
<evidence type="ECO:0000256" key="1">
    <source>
        <dbReference type="ARBA" id="ARBA00023172"/>
    </source>
</evidence>
<dbReference type="EMBL" id="AEON01000002">
    <property type="protein sequence ID" value="EFT82844.1"/>
    <property type="molecule type" value="Genomic_DNA"/>
</dbReference>
<dbReference type="Pfam" id="PF00589">
    <property type="entry name" value="Phage_integrase"/>
    <property type="match status" value="1"/>
</dbReference>
<dbReference type="PANTHER" id="PTHR30349:SF64">
    <property type="entry name" value="PROPHAGE INTEGRASE INTD-RELATED"/>
    <property type="match status" value="1"/>
</dbReference>
<dbReference type="InterPro" id="IPR050090">
    <property type="entry name" value="Tyrosine_recombinase_XerCD"/>
</dbReference>
<dbReference type="KEGG" id="pdo:PSDT_0154"/>
<dbReference type="SUPFAM" id="SSF56349">
    <property type="entry name" value="DNA breaking-rejoining enzymes"/>
    <property type="match status" value="1"/>
</dbReference>
<gene>
    <name evidence="3" type="ORF">HMPREF0620_1529</name>
</gene>
<dbReference type="AlphaFoldDB" id="E6K256"/>
<organism evidence="3 4">
    <name type="scientific">Parascardovia denticolens DSM 10105 = JCM 12538</name>
    <dbReference type="NCBI Taxonomy" id="864564"/>
    <lineage>
        <taxon>Bacteria</taxon>
        <taxon>Bacillati</taxon>
        <taxon>Actinomycetota</taxon>
        <taxon>Actinomycetes</taxon>
        <taxon>Bifidobacteriales</taxon>
        <taxon>Bifidobacteriaceae</taxon>
        <taxon>Parascardovia</taxon>
    </lineage>
</organism>
<evidence type="ECO:0000313" key="4">
    <source>
        <dbReference type="Proteomes" id="UP000004946"/>
    </source>
</evidence>
<dbReference type="Gene3D" id="1.10.443.10">
    <property type="entry name" value="Intergrase catalytic core"/>
    <property type="match status" value="1"/>
</dbReference>
<protein>
    <submittedName>
        <fullName evidence="3">Site-specific recombinase, phage integrase family</fullName>
    </submittedName>
</protein>
<dbReference type="Proteomes" id="UP000004946">
    <property type="component" value="Chromosome"/>
</dbReference>
<dbReference type="InterPro" id="IPR013762">
    <property type="entry name" value="Integrase-like_cat_sf"/>
</dbReference>
<keyword evidence="1" id="KW-0233">DNA recombination</keyword>
<dbReference type="GO" id="GO:0003677">
    <property type="term" value="F:DNA binding"/>
    <property type="evidence" value="ECO:0007669"/>
    <property type="project" value="InterPro"/>
</dbReference>
<dbReference type="CDD" id="cd01189">
    <property type="entry name" value="INT_ICEBs1_C_like"/>
    <property type="match status" value="1"/>
</dbReference>
<name>E6K256_PARDN</name>
<dbReference type="InterPro" id="IPR011010">
    <property type="entry name" value="DNA_brk_join_enz"/>
</dbReference>
<dbReference type="GO" id="GO:0015074">
    <property type="term" value="P:DNA integration"/>
    <property type="evidence" value="ECO:0007669"/>
    <property type="project" value="InterPro"/>
</dbReference>
<dbReference type="HOGENOM" id="CLU_027562_51_0_11"/>
<evidence type="ECO:0000313" key="3">
    <source>
        <dbReference type="EMBL" id="EFT82844.1"/>
    </source>
</evidence>